<sequence length="61" mass="6763">MRKFILNPAVISSLFGVTGVIHSTRSGPRNWMLALQWIAWATNVALAIGGVVAKDQETRRR</sequence>
<evidence type="ECO:0000256" key="1">
    <source>
        <dbReference type="SAM" id="Phobius"/>
    </source>
</evidence>
<proteinExistence type="predicted"/>
<accession>A0A506Y4G0</accession>
<dbReference type="Proteomes" id="UP000316252">
    <property type="component" value="Unassembled WGS sequence"/>
</dbReference>
<dbReference type="EMBL" id="VHQG01000001">
    <property type="protein sequence ID" value="TPW77476.1"/>
    <property type="molecule type" value="Genomic_DNA"/>
</dbReference>
<gene>
    <name evidence="2" type="ORF">FJ657_01995</name>
</gene>
<dbReference type="RefSeq" id="WP_141162004.1">
    <property type="nucleotide sequence ID" value="NZ_VHQG01000001.1"/>
</dbReference>
<protein>
    <submittedName>
        <fullName evidence="2">Uncharacterized protein</fullName>
    </submittedName>
</protein>
<keyword evidence="3" id="KW-1185">Reference proteome</keyword>
<comment type="caution">
    <text evidence="2">The sequence shown here is derived from an EMBL/GenBank/DDBJ whole genome shotgun (WGS) entry which is preliminary data.</text>
</comment>
<keyword evidence="1" id="KW-1133">Transmembrane helix</keyword>
<dbReference type="AlphaFoldDB" id="A0A506Y4G0"/>
<feature type="transmembrane region" description="Helical" evidence="1">
    <location>
        <begin position="33"/>
        <end position="53"/>
    </location>
</feature>
<keyword evidence="1" id="KW-0472">Membrane</keyword>
<evidence type="ECO:0000313" key="2">
    <source>
        <dbReference type="EMBL" id="TPW77476.1"/>
    </source>
</evidence>
<reference evidence="2 3" key="1">
    <citation type="submission" date="2019-06" db="EMBL/GenBank/DDBJ databases">
        <authorList>
            <person name="Li F."/>
        </authorList>
    </citation>
    <scope>NUCLEOTIDE SEQUENCE [LARGE SCALE GENOMIC DNA]</scope>
    <source>
        <strain evidence="2 3">10F1D-1</strain>
    </source>
</reference>
<keyword evidence="1" id="KW-0812">Transmembrane</keyword>
<name>A0A506Y4G0_9MICO</name>
<evidence type="ECO:0000313" key="3">
    <source>
        <dbReference type="Proteomes" id="UP000316252"/>
    </source>
</evidence>
<dbReference type="OrthoDB" id="5120536at2"/>
<organism evidence="2 3">
    <name type="scientific">Schumannella soli</name>
    <dbReference type="NCBI Taxonomy" id="2590779"/>
    <lineage>
        <taxon>Bacteria</taxon>
        <taxon>Bacillati</taxon>
        <taxon>Actinomycetota</taxon>
        <taxon>Actinomycetes</taxon>
        <taxon>Micrococcales</taxon>
        <taxon>Microbacteriaceae</taxon>
        <taxon>Schumannella</taxon>
    </lineage>
</organism>